<evidence type="ECO:0000256" key="1">
    <source>
        <dbReference type="ARBA" id="ARBA00004324"/>
    </source>
</evidence>
<accession>A0A8J0V4G4</accession>
<dbReference type="InterPro" id="IPR002075">
    <property type="entry name" value="NTF2_dom"/>
</dbReference>
<feature type="domain" description="TAP-C" evidence="12">
    <location>
        <begin position="583"/>
        <end position="637"/>
    </location>
</feature>
<dbReference type="GO" id="GO:0005737">
    <property type="term" value="C:cytoplasm"/>
    <property type="evidence" value="ECO:0007669"/>
    <property type="project" value="InterPro"/>
</dbReference>
<dbReference type="Gene3D" id="3.10.450.50">
    <property type="match status" value="1"/>
</dbReference>
<dbReference type="FunFam" id="1.10.8.10:FF:000018">
    <property type="entry name" value="Nuclear RNA export factor 1"/>
    <property type="match status" value="1"/>
</dbReference>
<dbReference type="GeneID" id="432035"/>
<dbReference type="PANTHER" id="PTHR10662:SF51">
    <property type="entry name" value="NUCLEAR RNA EXPORT FACTOR 1 ISOFORM X1"/>
    <property type="match status" value="1"/>
</dbReference>
<evidence type="ECO:0000256" key="6">
    <source>
        <dbReference type="ARBA" id="ARBA00022737"/>
    </source>
</evidence>
<dbReference type="Gene3D" id="3.30.70.330">
    <property type="match status" value="1"/>
</dbReference>
<evidence type="ECO:0000256" key="7">
    <source>
        <dbReference type="ARBA" id="ARBA00022816"/>
    </source>
</evidence>
<dbReference type="GO" id="GO:0016973">
    <property type="term" value="P:poly(A)+ mRNA export from nucleus"/>
    <property type="evidence" value="ECO:0000318"/>
    <property type="project" value="GO_Central"/>
</dbReference>
<dbReference type="InterPro" id="IPR035979">
    <property type="entry name" value="RBD_domain_sf"/>
</dbReference>
<dbReference type="GO" id="GO:0005634">
    <property type="term" value="C:nucleus"/>
    <property type="evidence" value="ECO:0000318"/>
    <property type="project" value="GO_Central"/>
</dbReference>
<dbReference type="InterPro" id="IPR001611">
    <property type="entry name" value="Leu-rich_rpt"/>
</dbReference>
<sequence length="637" mass="72431">MAVCVGDQFLLVSQRHGLASSGLSGLGFYTQRDHDDHYGGGFFVKKRKGRGPFVGKMYSEGPHKYRNKGGYGPYPRSRLEEDDGDVGESYESSHHRFMPYGRGGKRSHEKRDKKKFGGFHRDPPHQGRAKYNEGWKSWYKVTIPHGKKYDKFWLLDTLQDVCPVPFTPVQFHTDHSRAHFYVDNSAAGKALKQISRTITDRDNFKVTILTRPCPPPQSLAKELNDEEIEHFKNCMQKRYDGANQAMDMKAVRSDPDLVANKVDVILNRKCYMTTMLQIIEDNVPELLSLDISNNKLFKLDDLAEITLKAPNLKILKLSENMIKSDLELNKLKGLKLEELWLEGNPFCDSFRDQTSYISVVRQHFPKLLRLDGHELPPPITFDVETPTTLPPCKGSYLASDDIKALVLRFLQQFYACYDSEDRQGLLNVYHDEACCSLSIPFSVGLNPSRSTIGEYFKYSRNIRKLRDANLRFKLLKQKRLNVVGFLNELPRTQHDLGSFVVDILAHSNTLLCFVVNGIFKEVEGQFSHALRAFSRVFVAVPGSDGGLLLVNDEQFIRDANTEEIHKAFATTAPTPSSSPVHVLASQDMVLAFIQLSGMNSEWSHKCLEDNGWDYDQATQVFMKLNTEGKIPDVAFIK</sequence>
<evidence type="ECO:0000313" key="15">
    <source>
        <dbReference type="Xenbase" id="XB-GENE-865879"/>
    </source>
</evidence>
<dbReference type="Xenbase" id="XB-GENE-865879">
    <property type="gene designation" value="nxf1.S"/>
</dbReference>
<dbReference type="Pfam" id="PF22602">
    <property type="entry name" value="NXF_NTF2"/>
    <property type="match status" value="1"/>
</dbReference>
<dbReference type="CTD" id="432035"/>
<dbReference type="GO" id="GO:0003723">
    <property type="term" value="F:RNA binding"/>
    <property type="evidence" value="ECO:0000318"/>
    <property type="project" value="GO_Central"/>
</dbReference>
<dbReference type="InterPro" id="IPR012677">
    <property type="entry name" value="Nucleotide-bd_a/b_plait_sf"/>
</dbReference>
<evidence type="ECO:0000256" key="5">
    <source>
        <dbReference type="ARBA" id="ARBA00022614"/>
    </source>
</evidence>
<name>A0A8J0V4G4_XENLA</name>
<evidence type="ECO:0000259" key="11">
    <source>
        <dbReference type="PROSITE" id="PS50177"/>
    </source>
</evidence>
<dbReference type="Pfam" id="PF24048">
    <property type="entry name" value="LRR_NXF1-5"/>
    <property type="match status" value="1"/>
</dbReference>
<evidence type="ECO:0000313" key="14">
    <source>
        <dbReference type="RefSeq" id="XP_018115051.1"/>
    </source>
</evidence>
<dbReference type="Proteomes" id="UP000186698">
    <property type="component" value="Chromosome 4S"/>
</dbReference>
<dbReference type="Pfam" id="PF03943">
    <property type="entry name" value="TAP_C"/>
    <property type="match status" value="1"/>
</dbReference>
<comment type="similarity">
    <text evidence="3">Belongs to the NXF family.</text>
</comment>
<dbReference type="InterPro" id="IPR015245">
    <property type="entry name" value="Tap_RNA-bd"/>
</dbReference>
<dbReference type="SUPFAM" id="SSF46934">
    <property type="entry name" value="UBA-like"/>
    <property type="match status" value="1"/>
</dbReference>
<evidence type="ECO:0000256" key="10">
    <source>
        <dbReference type="SAM" id="MobiDB-lite"/>
    </source>
</evidence>
<keyword evidence="4" id="KW-0813">Transport</keyword>
<dbReference type="SUPFAM" id="SSF54928">
    <property type="entry name" value="RNA-binding domain, RBD"/>
    <property type="match status" value="1"/>
</dbReference>
<evidence type="ECO:0000256" key="3">
    <source>
        <dbReference type="ARBA" id="ARBA00009285"/>
    </source>
</evidence>
<evidence type="ECO:0000259" key="12">
    <source>
        <dbReference type="PROSITE" id="PS51281"/>
    </source>
</evidence>
<dbReference type="AGR" id="Xenbase:XB-GENE-865879"/>
<gene>
    <name evidence="14 15" type="primary">nxf1.S</name>
    <name evidence="14" type="synonym">nxf1</name>
</gene>
<keyword evidence="8" id="KW-0539">Nucleus</keyword>
<dbReference type="InterPro" id="IPR005637">
    <property type="entry name" value="TAP_C_dom"/>
</dbReference>
<dbReference type="InterPro" id="IPR018222">
    <property type="entry name" value="Nuclear_transport_factor_2_euk"/>
</dbReference>
<dbReference type="PANTHER" id="PTHR10662">
    <property type="entry name" value="NUCLEAR RNA EXPORT FACTOR"/>
    <property type="match status" value="1"/>
</dbReference>
<feature type="region of interest" description="Disordered" evidence="10">
    <location>
        <begin position="66"/>
        <end position="110"/>
    </location>
</feature>
<keyword evidence="7" id="KW-0509">mRNA transport</keyword>
<dbReference type="InterPro" id="IPR030217">
    <property type="entry name" value="NXF_fam"/>
</dbReference>
<dbReference type="Gene3D" id="1.10.8.10">
    <property type="entry name" value="DNA helicase RuvA subunit, C-terminal domain"/>
    <property type="match status" value="1"/>
</dbReference>
<dbReference type="InterPro" id="IPR032675">
    <property type="entry name" value="LRR_dom_sf"/>
</dbReference>
<dbReference type="InterPro" id="IPR057125">
    <property type="entry name" value="NXF1/2/3/5-like_LRR"/>
</dbReference>
<keyword evidence="13" id="KW-1185">Reference proteome</keyword>
<dbReference type="InterPro" id="IPR032710">
    <property type="entry name" value="NTF2-like_dom_sf"/>
</dbReference>
<dbReference type="InterPro" id="IPR009060">
    <property type="entry name" value="UBA-like_sf"/>
</dbReference>
<proteinExistence type="inferred from homology"/>
<dbReference type="GO" id="GO:0016607">
    <property type="term" value="C:nuclear speck"/>
    <property type="evidence" value="ECO:0007669"/>
    <property type="project" value="UniProtKB-SubCell"/>
</dbReference>
<evidence type="ECO:0000256" key="4">
    <source>
        <dbReference type="ARBA" id="ARBA00022448"/>
    </source>
</evidence>
<dbReference type="FunFam" id="3.80.10.10:FF:000066">
    <property type="entry name" value="Nuclear RNA export factor 1"/>
    <property type="match status" value="1"/>
</dbReference>
<evidence type="ECO:0000256" key="2">
    <source>
        <dbReference type="ARBA" id="ARBA00004642"/>
    </source>
</evidence>
<evidence type="ECO:0000256" key="9">
    <source>
        <dbReference type="ARBA" id="ARBA00040973"/>
    </source>
</evidence>
<reference evidence="14" key="1">
    <citation type="submission" date="2025-08" db="UniProtKB">
        <authorList>
            <consortium name="RefSeq"/>
        </authorList>
    </citation>
    <scope>IDENTIFICATION</scope>
    <source>
        <strain evidence="14">J_2021</strain>
        <tissue evidence="14">Erythrocytes</tissue>
    </source>
</reference>
<organism evidence="13 14">
    <name type="scientific">Xenopus laevis</name>
    <name type="common">African clawed frog</name>
    <dbReference type="NCBI Taxonomy" id="8355"/>
    <lineage>
        <taxon>Eukaryota</taxon>
        <taxon>Metazoa</taxon>
        <taxon>Chordata</taxon>
        <taxon>Craniata</taxon>
        <taxon>Vertebrata</taxon>
        <taxon>Euteleostomi</taxon>
        <taxon>Amphibia</taxon>
        <taxon>Batrachia</taxon>
        <taxon>Anura</taxon>
        <taxon>Pipoidea</taxon>
        <taxon>Pipidae</taxon>
        <taxon>Xenopodinae</taxon>
        <taxon>Xenopus</taxon>
        <taxon>Xenopus</taxon>
    </lineage>
</organism>
<evidence type="ECO:0000256" key="8">
    <source>
        <dbReference type="ARBA" id="ARBA00023242"/>
    </source>
</evidence>
<dbReference type="FunFam" id="3.10.450.50:FF:000004">
    <property type="entry name" value="Nuclear RNA export factor 1"/>
    <property type="match status" value="1"/>
</dbReference>
<dbReference type="PROSITE" id="PS51281">
    <property type="entry name" value="TAP_C"/>
    <property type="match status" value="1"/>
</dbReference>
<dbReference type="Gene3D" id="3.80.10.10">
    <property type="entry name" value="Ribonuclease Inhibitor"/>
    <property type="match status" value="1"/>
</dbReference>
<keyword evidence="6" id="KW-0677">Repeat</keyword>
<dbReference type="CDD" id="cd14342">
    <property type="entry name" value="UBA_TAP-C"/>
    <property type="match status" value="1"/>
</dbReference>
<evidence type="ECO:0000313" key="13">
    <source>
        <dbReference type="Proteomes" id="UP000186698"/>
    </source>
</evidence>
<dbReference type="SUPFAM" id="SSF54427">
    <property type="entry name" value="NTF2-like"/>
    <property type="match status" value="1"/>
</dbReference>
<dbReference type="PROSITE" id="PS51450">
    <property type="entry name" value="LRR"/>
    <property type="match status" value="2"/>
</dbReference>
<dbReference type="AlphaFoldDB" id="A0A8J0V4G4"/>
<dbReference type="SMART" id="SM00804">
    <property type="entry name" value="TAP_C"/>
    <property type="match status" value="1"/>
</dbReference>
<dbReference type="Pfam" id="PF09162">
    <property type="entry name" value="Tap-RNA_bind"/>
    <property type="match status" value="1"/>
</dbReference>
<feature type="domain" description="NTF2" evidence="11">
    <location>
        <begin position="405"/>
        <end position="556"/>
    </location>
</feature>
<keyword evidence="5" id="KW-0433">Leucine-rich repeat</keyword>
<dbReference type="SUPFAM" id="SSF52058">
    <property type="entry name" value="L domain-like"/>
    <property type="match status" value="1"/>
</dbReference>
<protein>
    <recommendedName>
        <fullName evidence="9">Nuclear RNA export factor 1</fullName>
    </recommendedName>
</protein>
<dbReference type="PROSITE" id="PS50177">
    <property type="entry name" value="NTF2_DOMAIN"/>
    <property type="match status" value="1"/>
</dbReference>
<comment type="subcellular location">
    <subcellularLocation>
        <location evidence="1">Nucleus speckle</location>
    </subcellularLocation>
    <subcellularLocation>
        <location evidence="2">Nucleus</location>
        <location evidence="2">Nucleoplasm</location>
    </subcellularLocation>
</comment>
<dbReference type="RefSeq" id="XP_018115051.1">
    <property type="nucleotide sequence ID" value="XM_018259562.2"/>
</dbReference>
<dbReference type="OrthoDB" id="25872at2759"/>